<evidence type="ECO:0000313" key="3">
    <source>
        <dbReference type="Proteomes" id="UP000435138"/>
    </source>
</evidence>
<organism evidence="2 3">
    <name type="scientific">Endobacterium cereale</name>
    <dbReference type="NCBI Taxonomy" id="2663029"/>
    <lineage>
        <taxon>Bacteria</taxon>
        <taxon>Pseudomonadati</taxon>
        <taxon>Pseudomonadota</taxon>
        <taxon>Alphaproteobacteria</taxon>
        <taxon>Hyphomicrobiales</taxon>
        <taxon>Rhizobiaceae</taxon>
        <taxon>Endobacterium</taxon>
    </lineage>
</organism>
<gene>
    <name evidence="2" type="ORF">GAO09_28755</name>
</gene>
<feature type="transmembrane region" description="Helical" evidence="1">
    <location>
        <begin position="37"/>
        <end position="57"/>
    </location>
</feature>
<dbReference type="Proteomes" id="UP000435138">
    <property type="component" value="Unassembled WGS sequence"/>
</dbReference>
<accession>A0A6A8AGR7</accession>
<sequence>MMRRARGRIGQEVTARGLARLAPSLLFPIDVVQYSGAAIQCAGAALCFGLIIVGIAISPPELLVPTTFSRLAYASFELSFPHPQVISFLVGRGAFIAVQT</sequence>
<dbReference type="EMBL" id="WIXI01000051">
    <property type="protein sequence ID" value="MQY50024.1"/>
    <property type="molecule type" value="Genomic_DNA"/>
</dbReference>
<keyword evidence="1" id="KW-0472">Membrane</keyword>
<protein>
    <submittedName>
        <fullName evidence="2">Uncharacterized protein</fullName>
    </submittedName>
</protein>
<dbReference type="AlphaFoldDB" id="A0A6A8AGR7"/>
<dbReference type="RefSeq" id="WP_324185090.1">
    <property type="nucleotide sequence ID" value="NZ_JAYKOO010000004.1"/>
</dbReference>
<proteinExistence type="predicted"/>
<evidence type="ECO:0000313" key="2">
    <source>
        <dbReference type="EMBL" id="MQY50024.1"/>
    </source>
</evidence>
<keyword evidence="3" id="KW-1185">Reference proteome</keyword>
<keyword evidence="1" id="KW-1133">Transmembrane helix</keyword>
<comment type="caution">
    <text evidence="2">The sequence shown here is derived from an EMBL/GenBank/DDBJ whole genome shotgun (WGS) entry which is preliminary data.</text>
</comment>
<evidence type="ECO:0000256" key="1">
    <source>
        <dbReference type="SAM" id="Phobius"/>
    </source>
</evidence>
<keyword evidence="1" id="KW-0812">Transmembrane</keyword>
<reference evidence="2 3" key="1">
    <citation type="submission" date="2019-11" db="EMBL/GenBank/DDBJ databases">
        <title>Genome analysis of Rhizobacterium cereale a novel genus and species isolated from maize roots in North Spain.</title>
        <authorList>
            <person name="Menendez E."/>
            <person name="Flores-Felix J.D."/>
            <person name="Ramirez-Bahena M.-H."/>
            <person name="Igual J.M."/>
            <person name="Garcia-Fraile P."/>
            <person name="Peix A."/>
            <person name="Velazquez E."/>
        </authorList>
    </citation>
    <scope>NUCLEOTIDE SEQUENCE [LARGE SCALE GENOMIC DNA]</scope>
    <source>
        <strain evidence="2 3">RZME27</strain>
    </source>
</reference>
<name>A0A6A8AGR7_9HYPH</name>